<evidence type="ECO:0000256" key="4">
    <source>
        <dbReference type="ARBA" id="ARBA00022989"/>
    </source>
</evidence>
<dbReference type="GO" id="GO:0004713">
    <property type="term" value="F:protein tyrosine kinase activity"/>
    <property type="evidence" value="ECO:0007669"/>
    <property type="project" value="TreeGrafter"/>
</dbReference>
<evidence type="ECO:0000256" key="7">
    <source>
        <dbReference type="SAM" id="Phobius"/>
    </source>
</evidence>
<evidence type="ECO:0000256" key="1">
    <source>
        <dbReference type="ARBA" id="ARBA00004651"/>
    </source>
</evidence>
<evidence type="ECO:0000256" key="5">
    <source>
        <dbReference type="ARBA" id="ARBA00023136"/>
    </source>
</evidence>
<keyword evidence="2" id="KW-1003">Cell membrane</keyword>
<dbReference type="Pfam" id="PF13807">
    <property type="entry name" value="GNVR"/>
    <property type="match status" value="1"/>
</dbReference>
<keyword evidence="6" id="KW-0175">Coiled coil</keyword>
<evidence type="ECO:0000256" key="6">
    <source>
        <dbReference type="SAM" id="Coils"/>
    </source>
</evidence>
<dbReference type="InterPro" id="IPR032807">
    <property type="entry name" value="GNVR"/>
</dbReference>
<dbReference type="Proteomes" id="UP000031433">
    <property type="component" value="Unassembled WGS sequence"/>
</dbReference>
<dbReference type="NCBIfam" id="TIGR03007">
    <property type="entry name" value="pepcterm_ChnLen"/>
    <property type="match status" value="1"/>
</dbReference>
<keyword evidence="3 7" id="KW-0812">Transmembrane</keyword>
<name>A0A0C1QN20_9BACT</name>
<keyword evidence="4 7" id="KW-1133">Transmembrane helix</keyword>
<dbReference type="InterPro" id="IPR014345">
    <property type="entry name" value="XrtA_polysacc_chain"/>
</dbReference>
<dbReference type="Pfam" id="PF02706">
    <property type="entry name" value="Wzz"/>
    <property type="match status" value="1"/>
</dbReference>
<feature type="coiled-coil region" evidence="6">
    <location>
        <begin position="319"/>
        <end position="353"/>
    </location>
</feature>
<evidence type="ECO:0000313" key="10">
    <source>
        <dbReference type="EMBL" id="KIE41982.1"/>
    </source>
</evidence>
<proteinExistence type="predicted"/>
<evidence type="ECO:0000259" key="9">
    <source>
        <dbReference type="Pfam" id="PF13807"/>
    </source>
</evidence>
<evidence type="ECO:0000259" key="8">
    <source>
        <dbReference type="Pfam" id="PF02706"/>
    </source>
</evidence>
<dbReference type="AlphaFoldDB" id="A0A0C1QN20"/>
<comment type="subcellular location">
    <subcellularLocation>
        <location evidence="1">Cell membrane</location>
        <topology evidence="1">Multi-pass membrane protein</topology>
    </subcellularLocation>
</comment>
<dbReference type="EMBL" id="JXBL01000001">
    <property type="protein sequence ID" value="KIE41982.1"/>
    <property type="molecule type" value="Genomic_DNA"/>
</dbReference>
<dbReference type="InterPro" id="IPR003856">
    <property type="entry name" value="LPS_length_determ_N"/>
</dbReference>
<accession>A0A0C1QN20</accession>
<dbReference type="RefSeq" id="WP_039644125.1">
    <property type="nucleotide sequence ID" value="NZ_JXBL01000001.1"/>
</dbReference>
<feature type="transmembrane region" description="Helical" evidence="7">
    <location>
        <begin position="392"/>
        <end position="411"/>
    </location>
</feature>
<evidence type="ECO:0000313" key="11">
    <source>
        <dbReference type="Proteomes" id="UP000031433"/>
    </source>
</evidence>
<feature type="transmembrane region" description="Helical" evidence="7">
    <location>
        <begin position="454"/>
        <end position="476"/>
    </location>
</feature>
<organism evidence="10 11">
    <name type="scientific">Geobacter soli</name>
    <dbReference type="NCBI Taxonomy" id="1510391"/>
    <lineage>
        <taxon>Bacteria</taxon>
        <taxon>Pseudomonadati</taxon>
        <taxon>Thermodesulfobacteriota</taxon>
        <taxon>Desulfuromonadia</taxon>
        <taxon>Geobacterales</taxon>
        <taxon>Geobacteraceae</taxon>
        <taxon>Geobacter</taxon>
    </lineage>
</organism>
<gene>
    <name evidence="10" type="ORF">SE37_04730</name>
</gene>
<reference evidence="10 11" key="1">
    <citation type="submission" date="2015-01" db="EMBL/GenBank/DDBJ databases">
        <title>Genome sequence of the anaerobic bacterium Geobacter soli GSS01, a dissimilatory Fe(III) reducer from soil.</title>
        <authorList>
            <person name="Yang G."/>
            <person name="Zhou S."/>
        </authorList>
    </citation>
    <scope>NUCLEOTIDE SEQUENCE [LARGE SCALE GENOMIC DNA]</scope>
    <source>
        <strain evidence="10 11">GSS01</strain>
    </source>
</reference>
<evidence type="ECO:0000256" key="2">
    <source>
        <dbReference type="ARBA" id="ARBA00022475"/>
    </source>
</evidence>
<feature type="coiled-coil region" evidence="6">
    <location>
        <begin position="166"/>
        <end position="193"/>
    </location>
</feature>
<comment type="caution">
    <text evidence="10">The sequence shown here is derived from an EMBL/GenBank/DDBJ whole genome shotgun (WGS) entry which is preliminary data.</text>
</comment>
<feature type="transmembrane region" description="Helical" evidence="7">
    <location>
        <begin position="21"/>
        <end position="39"/>
    </location>
</feature>
<protein>
    <submittedName>
        <fullName evidence="10">Chain-length determining protein</fullName>
    </submittedName>
</protein>
<keyword evidence="5 7" id="KW-0472">Membrane</keyword>
<sequence length="490" mass="55269">MQQSEFDYRHYLALIVARKRLFVVVALAIMAGAVVYSYVLPKKYEARSTVFIEKNVISELVKGIAVTPSMEQAIKGLSEAITSRTLVTKVLNDLDLDVTAKSDAEIESRVRAIQQNITIKLKGDNIFTISYVDKDPRVARDFVNTLVRRYVEENISSKREESYGAIKFLSEQIDTFRGKLEEAEGELNRYKTDKGGVIAIDEAKLFEEINVAQQKLYDIQLRRRHLEGLRPVTRKAGDPLQVKLVALQKQLEELRVSYTDSYPEVLRVRGEIETLKEQMKNRSPQQETVVDPQEYEKAEAELQALKVSEDGLKRYIATNQALLRNIPSAKAGLEKLELEKKNRKDLYDQLMARHGQSEVSKQMEVQDKTTTFRIVDPAIMPSSPVSPNRVKIMLMGIVAGLGGALGLIVLLDRLNNSVHSVDALKETGIPVLAVIPRIRTSEAVARERRENIRVFTAAGACFMVILAFLVMELLNISPVDRIISRLQGML</sequence>
<feature type="domain" description="Polysaccharide chain length determinant N-terminal" evidence="8">
    <location>
        <begin position="5"/>
        <end position="94"/>
    </location>
</feature>
<dbReference type="GO" id="GO:0005886">
    <property type="term" value="C:plasma membrane"/>
    <property type="evidence" value="ECO:0007669"/>
    <property type="project" value="UniProtKB-SubCell"/>
</dbReference>
<keyword evidence="11" id="KW-1185">Reference proteome</keyword>
<dbReference type="InterPro" id="IPR050445">
    <property type="entry name" value="Bact_polysacc_biosynth/exp"/>
</dbReference>
<dbReference type="PANTHER" id="PTHR32309:SF13">
    <property type="entry name" value="FERRIC ENTEROBACTIN TRANSPORT PROTEIN FEPE"/>
    <property type="match status" value="1"/>
</dbReference>
<evidence type="ECO:0000256" key="3">
    <source>
        <dbReference type="ARBA" id="ARBA00022692"/>
    </source>
</evidence>
<feature type="domain" description="Tyrosine-protein kinase G-rich" evidence="9">
    <location>
        <begin position="336"/>
        <end position="409"/>
    </location>
</feature>
<dbReference type="PANTHER" id="PTHR32309">
    <property type="entry name" value="TYROSINE-PROTEIN KINASE"/>
    <property type="match status" value="1"/>
</dbReference>